<protein>
    <submittedName>
        <fullName evidence="6">Biotin/lipoyl-binding protein</fullName>
    </submittedName>
</protein>
<reference evidence="6 7" key="1">
    <citation type="submission" date="2020-04" db="EMBL/GenBank/DDBJ databases">
        <authorList>
            <person name="Hitch T.C.A."/>
            <person name="Wylensek D."/>
            <person name="Clavel T."/>
        </authorList>
    </citation>
    <scope>NUCLEOTIDE SEQUENCE [LARGE SCALE GENOMIC DNA]</scope>
    <source>
        <strain evidence="6 7">PG-130-P53-12</strain>
    </source>
</reference>
<dbReference type="GO" id="GO:0030313">
    <property type="term" value="C:cell envelope"/>
    <property type="evidence" value="ECO:0007669"/>
    <property type="project" value="UniProtKB-SubCell"/>
</dbReference>
<feature type="domain" description="Multidrug resistance protein MdtA-like barrel-sandwich hybrid" evidence="5">
    <location>
        <begin position="56"/>
        <end position="272"/>
    </location>
</feature>
<proteinExistence type="predicted"/>
<feature type="coiled-coil region" evidence="3">
    <location>
        <begin position="166"/>
        <end position="249"/>
    </location>
</feature>
<dbReference type="InterPro" id="IPR011053">
    <property type="entry name" value="Single_hybrid_motif"/>
</dbReference>
<keyword evidence="4" id="KW-0472">Membrane</keyword>
<organism evidence="6 7">
    <name type="scientific">Selenomonas bovis</name>
    <dbReference type="NCBI Taxonomy" id="416586"/>
    <lineage>
        <taxon>Bacteria</taxon>
        <taxon>Bacillati</taxon>
        <taxon>Bacillota</taxon>
        <taxon>Negativicutes</taxon>
        <taxon>Selenomonadales</taxon>
        <taxon>Selenomonadaceae</taxon>
        <taxon>Selenomonas</taxon>
    </lineage>
</organism>
<accession>A0A848B9H6</accession>
<gene>
    <name evidence="6" type="ORF">HF878_06340</name>
</gene>
<dbReference type="Gene3D" id="1.10.287.470">
    <property type="entry name" value="Helix hairpin bin"/>
    <property type="match status" value="1"/>
</dbReference>
<dbReference type="SUPFAM" id="SSF111369">
    <property type="entry name" value="HlyD-like secretion proteins"/>
    <property type="match status" value="1"/>
</dbReference>
<evidence type="ECO:0000256" key="3">
    <source>
        <dbReference type="SAM" id="Coils"/>
    </source>
</evidence>
<evidence type="ECO:0000313" key="7">
    <source>
        <dbReference type="Proteomes" id="UP000543804"/>
    </source>
</evidence>
<dbReference type="Proteomes" id="UP000543804">
    <property type="component" value="Unassembled WGS sequence"/>
</dbReference>
<dbReference type="InterPro" id="IPR050465">
    <property type="entry name" value="UPF0194_transport"/>
</dbReference>
<name>A0A848B9H6_9FIRM</name>
<dbReference type="RefSeq" id="WP_170077520.1">
    <property type="nucleotide sequence ID" value="NZ_JABAFA010000019.1"/>
</dbReference>
<keyword evidence="2 3" id="KW-0175">Coiled coil</keyword>
<dbReference type="Pfam" id="PF25917">
    <property type="entry name" value="BSH_RND"/>
    <property type="match status" value="1"/>
</dbReference>
<evidence type="ECO:0000313" key="6">
    <source>
        <dbReference type="EMBL" id="NMD99092.1"/>
    </source>
</evidence>
<dbReference type="EMBL" id="JABAFA010000019">
    <property type="protein sequence ID" value="NMD99092.1"/>
    <property type="molecule type" value="Genomic_DNA"/>
</dbReference>
<dbReference type="InterPro" id="IPR058625">
    <property type="entry name" value="MdtA-like_BSH"/>
</dbReference>
<dbReference type="Gene3D" id="2.40.50.100">
    <property type="match status" value="2"/>
</dbReference>
<keyword evidence="4" id="KW-1133">Transmembrane helix</keyword>
<dbReference type="AlphaFoldDB" id="A0A848B9H6"/>
<dbReference type="PANTHER" id="PTHR32347">
    <property type="entry name" value="EFFLUX SYSTEM COMPONENT YKNX-RELATED"/>
    <property type="match status" value="1"/>
</dbReference>
<feature type="transmembrane region" description="Helical" evidence="4">
    <location>
        <begin position="12"/>
        <end position="29"/>
    </location>
</feature>
<keyword evidence="4" id="KW-0812">Transmembrane</keyword>
<keyword evidence="7" id="KW-1185">Reference proteome</keyword>
<evidence type="ECO:0000256" key="2">
    <source>
        <dbReference type="ARBA" id="ARBA00023054"/>
    </source>
</evidence>
<evidence type="ECO:0000256" key="1">
    <source>
        <dbReference type="ARBA" id="ARBA00004196"/>
    </source>
</evidence>
<dbReference type="PANTHER" id="PTHR32347:SF23">
    <property type="entry name" value="BLL5650 PROTEIN"/>
    <property type="match status" value="1"/>
</dbReference>
<sequence length="370" mass="39822">MNAKQKAERTGIIFLVLLIVSGAVLLYRGNDAVALGVAKKEGILTAEQVKMSFDSVSGRLVHQAVQEGDNVKKGDVIMELDATDTDLAIKKTKAQIAQIEAQIAGKNGSQQVSYQKADNDETQSFRQIDQQRAAVAAAAATLRNSELDYERKTSLVEAGAIARSALDDATTALEVAQANVAQQQQLLDRLLAGAQDTGTTDGLALPTIAQERADAANMGNDIAALEKQREQLLVSLDELQVKKERLVLRAPEDGKVLKVLAKEGEMVSQGTPVVLLESRRSYYDIYLSEEQAAGLSEGDEVTGTTVAGRKQVKGTIRLLTQAPGFADLKQSREKGQADLSAFLVRIYIEPTDGVQPGMTIGVNERAFAER</sequence>
<evidence type="ECO:0000259" key="5">
    <source>
        <dbReference type="Pfam" id="PF25917"/>
    </source>
</evidence>
<comment type="subcellular location">
    <subcellularLocation>
        <location evidence="1">Cell envelope</location>
    </subcellularLocation>
</comment>
<comment type="caution">
    <text evidence="6">The sequence shown here is derived from an EMBL/GenBank/DDBJ whole genome shotgun (WGS) entry which is preliminary data.</text>
</comment>
<evidence type="ECO:0000256" key="4">
    <source>
        <dbReference type="SAM" id="Phobius"/>
    </source>
</evidence>
<dbReference type="SUPFAM" id="SSF51230">
    <property type="entry name" value="Single hybrid motif"/>
    <property type="match status" value="1"/>
</dbReference>